<dbReference type="Proteomes" id="UP000475862">
    <property type="component" value="Unassembled WGS sequence"/>
</dbReference>
<proteinExistence type="predicted"/>
<dbReference type="EMBL" id="VYZN01000027">
    <property type="protein sequence ID" value="KAE9534883.1"/>
    <property type="molecule type" value="Genomic_DNA"/>
</dbReference>
<dbReference type="OrthoDB" id="187712at2759"/>
<keyword evidence="2" id="KW-1185">Reference proteome</keyword>
<organism evidence="1 2">
    <name type="scientific">Aphis glycines</name>
    <name type="common">Soybean aphid</name>
    <dbReference type="NCBI Taxonomy" id="307491"/>
    <lineage>
        <taxon>Eukaryota</taxon>
        <taxon>Metazoa</taxon>
        <taxon>Ecdysozoa</taxon>
        <taxon>Arthropoda</taxon>
        <taxon>Hexapoda</taxon>
        <taxon>Insecta</taxon>
        <taxon>Pterygota</taxon>
        <taxon>Neoptera</taxon>
        <taxon>Paraneoptera</taxon>
        <taxon>Hemiptera</taxon>
        <taxon>Sternorrhyncha</taxon>
        <taxon>Aphidomorpha</taxon>
        <taxon>Aphidoidea</taxon>
        <taxon>Aphididae</taxon>
        <taxon>Aphidini</taxon>
        <taxon>Aphis</taxon>
        <taxon>Aphis</taxon>
    </lineage>
</organism>
<accession>A0A6G0TMC4</accession>
<evidence type="ECO:0000313" key="2">
    <source>
        <dbReference type="Proteomes" id="UP000475862"/>
    </source>
</evidence>
<protein>
    <submittedName>
        <fullName evidence="1">Uncharacterized protein</fullName>
    </submittedName>
</protein>
<evidence type="ECO:0000313" key="1">
    <source>
        <dbReference type="EMBL" id="KAE9534883.1"/>
    </source>
</evidence>
<gene>
    <name evidence="1" type="ORF">AGLY_008175</name>
</gene>
<name>A0A6G0TMC4_APHGL</name>
<comment type="caution">
    <text evidence="1">The sequence shown here is derived from an EMBL/GenBank/DDBJ whole genome shotgun (WGS) entry which is preliminary data.</text>
</comment>
<reference evidence="1 2" key="1">
    <citation type="submission" date="2019-08" db="EMBL/GenBank/DDBJ databases">
        <title>The genome of the soybean aphid Biotype 1, its phylome, world population structure and adaptation to the North American continent.</title>
        <authorList>
            <person name="Giordano R."/>
            <person name="Donthu R.K."/>
            <person name="Hernandez A.G."/>
            <person name="Wright C.L."/>
            <person name="Zimin A.V."/>
        </authorList>
    </citation>
    <scope>NUCLEOTIDE SEQUENCE [LARGE SCALE GENOMIC DNA]</scope>
    <source>
        <tissue evidence="1">Whole aphids</tissue>
    </source>
</reference>
<dbReference type="AlphaFoldDB" id="A0A6G0TMC4"/>
<feature type="non-terminal residue" evidence="1">
    <location>
        <position position="1"/>
    </location>
</feature>
<sequence>LVELEKSNKKIQNKLCVAKITVFLFNFCLKIILTSCNTKLKPHRVVVLSALVLKNEKSVGCHRPEITLSWCWATTTLGNVVVKSPAEEILSTGRESQRTHVGRMWFETLQAPGTPNVVQDTRRVLVTADQQSSRRFHADGGHRSIRSNNIYTTSRPQIPKPNGPIMASAHEHSSAPIQVPEWPLSAWYGCPVSQSVTYILQSPAPPLMSRLLLLLVSSMKQTSLTVPSCMANSISWPSRFDVSALNRISLTVLSLLPVAISEPSGVHDMQYIEPLWCLVRLNNTVGCWATEVVKWKKITYEFIKFK</sequence>